<organism evidence="3">
    <name type="scientific">Fagus sylvatica</name>
    <name type="common">Beechnut</name>
    <dbReference type="NCBI Taxonomy" id="28930"/>
    <lineage>
        <taxon>Eukaryota</taxon>
        <taxon>Viridiplantae</taxon>
        <taxon>Streptophyta</taxon>
        <taxon>Embryophyta</taxon>
        <taxon>Tracheophyta</taxon>
        <taxon>Spermatophyta</taxon>
        <taxon>Magnoliopsida</taxon>
        <taxon>eudicotyledons</taxon>
        <taxon>Gunneridae</taxon>
        <taxon>Pentapetalae</taxon>
        <taxon>rosids</taxon>
        <taxon>fabids</taxon>
        <taxon>Fagales</taxon>
        <taxon>Fagaceae</taxon>
        <taxon>Fagus</taxon>
    </lineage>
</organism>
<sequence length="210" mass="23966">MATASLVRQIGRAAREKWPSGGGWYGPHMAAASRAIAERLPLVDLVLEIRDARVGLPLPSVFFYFTNCSMKCLSHEWKRYFEQQKCVSYGVNSHNKENMKEIGSHPNIYVLDTPGVLPPKILDTEDFIVHDIRRTLFETISSFDGNVEDEKDWGRLIETQFTSLREVFQVPVELGEEAQNKVAAKLLNLYRTGRLGHYTLDSIPWHTQCQ</sequence>
<protein>
    <recommendedName>
        <fullName evidence="4">G domain-containing protein</fullName>
    </recommendedName>
</protein>
<dbReference type="GO" id="GO:0003924">
    <property type="term" value="F:GTPase activity"/>
    <property type="evidence" value="ECO:0007669"/>
    <property type="project" value="TreeGrafter"/>
</dbReference>
<keyword evidence="2" id="KW-0342">GTP-binding</keyword>
<dbReference type="PANTHER" id="PTHR45782">
    <property type="entry name" value="MITOCHONDRIAL RIBOSOME-ASSOCIATED GTPASE 1"/>
    <property type="match status" value="1"/>
</dbReference>
<proteinExistence type="predicted"/>
<dbReference type="GO" id="GO:0032543">
    <property type="term" value="P:mitochondrial translation"/>
    <property type="evidence" value="ECO:0007669"/>
    <property type="project" value="TreeGrafter"/>
</dbReference>
<evidence type="ECO:0008006" key="4">
    <source>
        <dbReference type="Google" id="ProtNLM"/>
    </source>
</evidence>
<keyword evidence="1" id="KW-0547">Nucleotide-binding</keyword>
<dbReference type="EMBL" id="OIVN01000349">
    <property type="protein sequence ID" value="SPC78790.1"/>
    <property type="molecule type" value="Genomic_DNA"/>
</dbReference>
<accession>A0A2N9EVR6</accession>
<dbReference type="GO" id="GO:0005525">
    <property type="term" value="F:GTP binding"/>
    <property type="evidence" value="ECO:0007669"/>
    <property type="project" value="UniProtKB-KW"/>
</dbReference>
<evidence type="ECO:0000256" key="2">
    <source>
        <dbReference type="ARBA" id="ARBA00023134"/>
    </source>
</evidence>
<dbReference type="GO" id="GO:0005739">
    <property type="term" value="C:mitochondrion"/>
    <property type="evidence" value="ECO:0007669"/>
    <property type="project" value="TreeGrafter"/>
</dbReference>
<dbReference type="PANTHER" id="PTHR45782:SF1">
    <property type="entry name" value="DAR GTPASE 2, MITOCHONDRIAL"/>
    <property type="match status" value="1"/>
</dbReference>
<evidence type="ECO:0000313" key="3">
    <source>
        <dbReference type="EMBL" id="SPC78790.1"/>
    </source>
</evidence>
<reference evidence="3" key="1">
    <citation type="submission" date="2018-02" db="EMBL/GenBank/DDBJ databases">
        <authorList>
            <person name="Cohen D.B."/>
            <person name="Kent A.D."/>
        </authorList>
    </citation>
    <scope>NUCLEOTIDE SEQUENCE</scope>
</reference>
<gene>
    <name evidence="3" type="ORF">FSB_LOCUS6672</name>
</gene>
<evidence type="ECO:0000256" key="1">
    <source>
        <dbReference type="ARBA" id="ARBA00022741"/>
    </source>
</evidence>
<name>A0A2N9EVR6_FAGSY</name>
<dbReference type="AlphaFoldDB" id="A0A2N9EVR6"/>